<dbReference type="OrthoDB" id="4833224at2"/>
<evidence type="ECO:0000313" key="4">
    <source>
        <dbReference type="Proteomes" id="UP000062833"/>
    </source>
</evidence>
<keyword evidence="4" id="KW-1185">Reference proteome</keyword>
<gene>
    <name evidence="3" type="ORF">AOC05_04595</name>
</gene>
<dbReference type="PATRIC" id="fig|656366.3.peg.989"/>
<protein>
    <submittedName>
        <fullName evidence="3">Uncharacterized protein</fullName>
    </submittedName>
</protein>
<reference evidence="4" key="1">
    <citation type="submission" date="2015-09" db="EMBL/GenBank/DDBJ databases">
        <title>Complete genome of Arthrobacter alpinus strain R3.8.</title>
        <authorList>
            <person name="See-Too W.S."/>
            <person name="Chan K.G."/>
        </authorList>
    </citation>
    <scope>NUCLEOTIDE SEQUENCE [LARGE SCALE GENOMIC DNA]</scope>
    <source>
        <strain evidence="4">R3.8</strain>
    </source>
</reference>
<organism evidence="3 4">
    <name type="scientific">Arthrobacter alpinus</name>
    <dbReference type="NCBI Taxonomy" id="656366"/>
    <lineage>
        <taxon>Bacteria</taxon>
        <taxon>Bacillati</taxon>
        <taxon>Actinomycetota</taxon>
        <taxon>Actinomycetes</taxon>
        <taxon>Micrococcales</taxon>
        <taxon>Micrococcaceae</taxon>
        <taxon>Arthrobacter</taxon>
    </lineage>
</organism>
<dbReference type="RefSeq" id="WP_062006042.1">
    <property type="nucleotide sequence ID" value="NZ_CP012677.1"/>
</dbReference>
<dbReference type="Proteomes" id="UP000062833">
    <property type="component" value="Chromosome"/>
</dbReference>
<keyword evidence="2" id="KW-1133">Transmembrane helix</keyword>
<evidence type="ECO:0000256" key="2">
    <source>
        <dbReference type="SAM" id="Phobius"/>
    </source>
</evidence>
<feature type="transmembrane region" description="Helical" evidence="2">
    <location>
        <begin position="144"/>
        <end position="163"/>
    </location>
</feature>
<name>A0A0M4QEM3_9MICC</name>
<feature type="transmembrane region" description="Helical" evidence="2">
    <location>
        <begin position="117"/>
        <end position="138"/>
    </location>
</feature>
<feature type="region of interest" description="Disordered" evidence="1">
    <location>
        <begin position="65"/>
        <end position="95"/>
    </location>
</feature>
<evidence type="ECO:0000313" key="3">
    <source>
        <dbReference type="EMBL" id="ALE91767.1"/>
    </source>
</evidence>
<dbReference type="AlphaFoldDB" id="A0A0M4QEM3"/>
<dbReference type="KEGG" id="aaq:AOC05_04595"/>
<sequence>MHSDKGQENTGAAGNDGDEAVWRDLVARLEAPGFMDHNLEAMPEKPQASGHKGVVDFDPLEVWQNSSAPAPQEDAPHQGTPHNPTDFPTGPRDYEAQDADDSFVPEELPSLAGTEPVIMLSWIGAVGGPLFLVLTAIFWRGMPLLAVTGVIVAFLAGTGYLLFRLPANRDHDSGDGAVV</sequence>
<feature type="region of interest" description="Disordered" evidence="1">
    <location>
        <begin position="1"/>
        <end position="24"/>
    </location>
</feature>
<keyword evidence="2" id="KW-0812">Transmembrane</keyword>
<keyword evidence="2" id="KW-0472">Membrane</keyword>
<dbReference type="EMBL" id="CP012677">
    <property type="protein sequence ID" value="ALE91767.1"/>
    <property type="molecule type" value="Genomic_DNA"/>
</dbReference>
<proteinExistence type="predicted"/>
<evidence type="ECO:0000256" key="1">
    <source>
        <dbReference type="SAM" id="MobiDB-lite"/>
    </source>
</evidence>
<accession>A0A0M4QEM3</accession>